<dbReference type="Gene3D" id="2.60.40.10">
    <property type="entry name" value="Immunoglobulins"/>
    <property type="match status" value="1"/>
</dbReference>
<dbReference type="Gramene" id="A08p00040.2_BraZ1">
    <property type="protein sequence ID" value="A08p00040.2_BraZ1.CDS.1"/>
    <property type="gene ID" value="A08g00040.2_BraZ1"/>
</dbReference>
<evidence type="ECO:0000313" key="3">
    <source>
        <dbReference type="Proteomes" id="UP000694005"/>
    </source>
</evidence>
<feature type="domain" description="Trafficking protein particle complex subunit 11 C-terminal" evidence="1">
    <location>
        <begin position="38"/>
        <end position="79"/>
    </location>
</feature>
<evidence type="ECO:0000259" key="1">
    <source>
        <dbReference type="Pfam" id="PF12742"/>
    </source>
</evidence>
<accession>A0A8D9HBK6</accession>
<sequence length="112" mass="12057">MSLNCPPYAILGESFTYAITICNQTQLLQEAKFALADAQSFVLSGSHSNTVSVLPKSEHVLSYKLVPLTCGQQQLPKITLTSVRYSAEFQPSTIASSVFVFPSAPQANSTAK</sequence>
<dbReference type="InterPro" id="IPR013783">
    <property type="entry name" value="Ig-like_fold"/>
</dbReference>
<dbReference type="AlphaFoldDB" id="A0A8D9HBK6"/>
<reference evidence="2 3" key="1">
    <citation type="submission" date="2021-07" db="EMBL/GenBank/DDBJ databases">
        <authorList>
            <consortium name="Genoscope - CEA"/>
            <person name="William W."/>
        </authorList>
    </citation>
    <scope>NUCLEOTIDE SEQUENCE [LARGE SCALE GENOMIC DNA]</scope>
</reference>
<name>A0A8D9HBK6_BRACM</name>
<dbReference type="Proteomes" id="UP000694005">
    <property type="component" value="Chromosome A08"/>
</dbReference>
<protein>
    <recommendedName>
        <fullName evidence="1">Trafficking protein particle complex subunit 11 C-terminal domain-containing protein</fullName>
    </recommendedName>
</protein>
<evidence type="ECO:0000313" key="2">
    <source>
        <dbReference type="EMBL" id="CAG7896338.1"/>
    </source>
</evidence>
<dbReference type="EMBL" id="LS974624">
    <property type="protein sequence ID" value="CAG7896338.1"/>
    <property type="molecule type" value="Genomic_DNA"/>
</dbReference>
<gene>
    <name evidence="2" type="ORF">BRAPAZ1V2_A08P00040.2</name>
</gene>
<proteinExistence type="predicted"/>
<dbReference type="InterPro" id="IPR025876">
    <property type="entry name" value="TRAPPC11_C"/>
</dbReference>
<dbReference type="Pfam" id="PF12742">
    <property type="entry name" value="Gryzun-like"/>
    <property type="match status" value="1"/>
</dbReference>
<organism evidence="2 3">
    <name type="scientific">Brassica campestris</name>
    <name type="common">Field mustard</name>
    <dbReference type="NCBI Taxonomy" id="3711"/>
    <lineage>
        <taxon>Eukaryota</taxon>
        <taxon>Viridiplantae</taxon>
        <taxon>Streptophyta</taxon>
        <taxon>Embryophyta</taxon>
        <taxon>Tracheophyta</taxon>
        <taxon>Spermatophyta</taxon>
        <taxon>Magnoliopsida</taxon>
        <taxon>eudicotyledons</taxon>
        <taxon>Gunneridae</taxon>
        <taxon>Pentapetalae</taxon>
        <taxon>rosids</taxon>
        <taxon>malvids</taxon>
        <taxon>Brassicales</taxon>
        <taxon>Brassicaceae</taxon>
        <taxon>Brassiceae</taxon>
        <taxon>Brassica</taxon>
    </lineage>
</organism>
<dbReference type="PANTHER" id="PTHR14374:SF0">
    <property type="entry name" value="TRAFFICKING PROTEIN PARTICLE COMPLEX SUBUNIT 11"/>
    <property type="match status" value="1"/>
</dbReference>
<dbReference type="PANTHER" id="PTHR14374">
    <property type="entry name" value="FOIE GRAS"/>
    <property type="match status" value="1"/>
</dbReference>